<dbReference type="InterPro" id="IPR050399">
    <property type="entry name" value="HPr"/>
</dbReference>
<dbReference type="Gene3D" id="3.30.1340.10">
    <property type="entry name" value="HPr-like"/>
    <property type="match status" value="1"/>
</dbReference>
<dbReference type="OrthoDB" id="9809047at2"/>
<dbReference type="GO" id="GO:0005737">
    <property type="term" value="C:cytoplasm"/>
    <property type="evidence" value="ECO:0007669"/>
    <property type="project" value="UniProtKB-SubCell"/>
</dbReference>
<sequence length="85" mass="9047">MEKEFTIINPAGIHARPANAIMDKAITFTCRITLQKDAKTANAKSMVSLLKLGAKMGDTVTVITDGEDELEALAAVGEIIQSSID</sequence>
<feature type="domain" description="HPr" evidence="7">
    <location>
        <begin position="1"/>
        <end position="85"/>
    </location>
</feature>
<evidence type="ECO:0000256" key="4">
    <source>
        <dbReference type="ARBA" id="ARBA00022490"/>
    </source>
</evidence>
<dbReference type="Proteomes" id="UP000054709">
    <property type="component" value="Unassembled WGS sequence"/>
</dbReference>
<evidence type="ECO:0000313" key="8">
    <source>
        <dbReference type="EMBL" id="KTD85665.1"/>
    </source>
</evidence>
<dbReference type="InterPro" id="IPR000032">
    <property type="entry name" value="HPr-like"/>
</dbReference>
<comment type="subcellular location">
    <subcellularLocation>
        <location evidence="2">Cytoplasm</location>
    </subcellularLocation>
</comment>
<name>A0A0W1AWC5_9BACL</name>
<gene>
    <name evidence="8" type="ORF">UQ64_19420</name>
</gene>
<dbReference type="PANTHER" id="PTHR33705">
    <property type="entry name" value="PHOSPHOCARRIER PROTEIN HPR"/>
    <property type="match status" value="1"/>
</dbReference>
<comment type="function">
    <text evidence="1">General (non sugar-specific) component of the phosphoenolpyruvate-dependent sugar phosphotransferase system (sugar PTS). This major carbohydrate active-transport system catalyzes the phosphorylation of incoming sugar substrates concomitantly with their translocation across the cell membrane. The phosphoryl group from phosphoenolpyruvate (PEP) is transferred to the phosphoryl carrier protein HPr by enzyme I. Phospho-HPr then transfers it to the PTS EIIA domain.</text>
</comment>
<organism evidence="8 9">
    <name type="scientific">Paenibacillus etheri</name>
    <dbReference type="NCBI Taxonomy" id="1306852"/>
    <lineage>
        <taxon>Bacteria</taxon>
        <taxon>Bacillati</taxon>
        <taxon>Bacillota</taxon>
        <taxon>Bacilli</taxon>
        <taxon>Bacillales</taxon>
        <taxon>Paenibacillaceae</taxon>
        <taxon>Paenibacillus</taxon>
    </lineage>
</organism>
<accession>A0A0W1AWC5</accession>
<proteinExistence type="predicted"/>
<dbReference type="PRINTS" id="PR00107">
    <property type="entry name" value="PHOSPHOCPHPR"/>
</dbReference>
<reference evidence="8 9" key="1">
    <citation type="journal article" date="2015" name="Int. Biodeterior. Biodegradation">
        <title>Physiological and genetic screening methods for the isolation of methyl tert-butyl ether-degrading bacteria for bioremediation purposes.</title>
        <authorList>
            <person name="Guisado I.M."/>
            <person name="Purswani J."/>
            <person name="Gonzalez Lopez J."/>
            <person name="Pozo C."/>
        </authorList>
    </citation>
    <scope>NUCLEOTIDE SEQUENCE [LARGE SCALE GENOMIC DNA]</scope>
    <source>
        <strain evidence="8 9">SH7</strain>
    </source>
</reference>
<evidence type="ECO:0000256" key="6">
    <source>
        <dbReference type="ARBA" id="ARBA00022683"/>
    </source>
</evidence>
<dbReference type="PANTHER" id="PTHR33705:SF2">
    <property type="entry name" value="PHOSPHOCARRIER PROTEIN NPR"/>
    <property type="match status" value="1"/>
</dbReference>
<protein>
    <recommendedName>
        <fullName evidence="3">Phosphocarrier protein HPr</fullName>
    </recommendedName>
</protein>
<keyword evidence="4" id="KW-0963">Cytoplasm</keyword>
<dbReference type="GO" id="GO:0009401">
    <property type="term" value="P:phosphoenolpyruvate-dependent sugar phosphotransferase system"/>
    <property type="evidence" value="ECO:0007669"/>
    <property type="project" value="UniProtKB-KW"/>
</dbReference>
<keyword evidence="6" id="KW-0598">Phosphotransferase system</keyword>
<evidence type="ECO:0000256" key="2">
    <source>
        <dbReference type="ARBA" id="ARBA00004496"/>
    </source>
</evidence>
<evidence type="ECO:0000256" key="5">
    <source>
        <dbReference type="ARBA" id="ARBA00022597"/>
    </source>
</evidence>
<dbReference type="Pfam" id="PF00381">
    <property type="entry name" value="PTS-HPr"/>
    <property type="match status" value="1"/>
</dbReference>
<dbReference type="CDD" id="cd00367">
    <property type="entry name" value="PTS-HPr_like"/>
    <property type="match status" value="1"/>
</dbReference>
<keyword evidence="5" id="KW-0762">Sugar transport</keyword>
<evidence type="ECO:0000259" key="7">
    <source>
        <dbReference type="PROSITE" id="PS51350"/>
    </source>
</evidence>
<dbReference type="SUPFAM" id="SSF55594">
    <property type="entry name" value="HPr-like"/>
    <property type="match status" value="1"/>
</dbReference>
<dbReference type="InterPro" id="IPR002114">
    <property type="entry name" value="PTS_HPr_Ser_P_site"/>
</dbReference>
<evidence type="ECO:0000256" key="3">
    <source>
        <dbReference type="ARBA" id="ARBA00020422"/>
    </source>
</evidence>
<keyword evidence="9" id="KW-1185">Reference proteome</keyword>
<dbReference type="PROSITE" id="PS51350">
    <property type="entry name" value="PTS_HPR_DOM"/>
    <property type="match status" value="1"/>
</dbReference>
<dbReference type="EMBL" id="LCZJ02000026">
    <property type="protein sequence ID" value="KTD85665.1"/>
    <property type="molecule type" value="Genomic_DNA"/>
</dbReference>
<comment type="caution">
    <text evidence="8">The sequence shown here is derived from an EMBL/GenBank/DDBJ whole genome shotgun (WGS) entry which is preliminary data.</text>
</comment>
<dbReference type="InterPro" id="IPR001020">
    <property type="entry name" value="PTS_HPr_His_P_site"/>
</dbReference>
<dbReference type="InterPro" id="IPR035895">
    <property type="entry name" value="HPr-like_sf"/>
</dbReference>
<dbReference type="AlphaFoldDB" id="A0A0W1AWC5"/>
<keyword evidence="5" id="KW-0813">Transport</keyword>
<dbReference type="PROSITE" id="PS00589">
    <property type="entry name" value="PTS_HPR_SER"/>
    <property type="match status" value="1"/>
</dbReference>
<dbReference type="PROSITE" id="PS00369">
    <property type="entry name" value="PTS_HPR_HIS"/>
    <property type="match status" value="1"/>
</dbReference>
<evidence type="ECO:0000256" key="1">
    <source>
        <dbReference type="ARBA" id="ARBA00003681"/>
    </source>
</evidence>
<dbReference type="RefSeq" id="WP_060624506.1">
    <property type="nucleotide sequence ID" value="NZ_LCZJ02000026.1"/>
</dbReference>
<dbReference type="NCBIfam" id="TIGR01003">
    <property type="entry name" value="PTS_HPr_family"/>
    <property type="match status" value="1"/>
</dbReference>
<evidence type="ECO:0000313" key="9">
    <source>
        <dbReference type="Proteomes" id="UP000054709"/>
    </source>
</evidence>